<dbReference type="AlphaFoldDB" id="A0A644UAX9"/>
<organism evidence="1">
    <name type="scientific">bioreactor metagenome</name>
    <dbReference type="NCBI Taxonomy" id="1076179"/>
    <lineage>
        <taxon>unclassified sequences</taxon>
        <taxon>metagenomes</taxon>
        <taxon>ecological metagenomes</taxon>
    </lineage>
</organism>
<sequence length="132" mass="14921">MLGLSGKTNHIQLDHIPRRSTLSDANKQRSSDVFGYIYNQLLLKYGHLISDSRIKDVIDKQIEIFDSTTISLFKEILKYVGRKPVDGKRKGGVKVHTVINVDEAVPKLVWFTNAATNDHVLLSKLKMDSNTI</sequence>
<gene>
    <name evidence="1" type="ORF">SDC9_21875</name>
</gene>
<dbReference type="EMBL" id="VSSQ01000094">
    <property type="protein sequence ID" value="MPL76030.1"/>
    <property type="molecule type" value="Genomic_DNA"/>
</dbReference>
<name>A0A644UAX9_9ZZZZ</name>
<accession>A0A644UAX9</accession>
<reference evidence="1" key="1">
    <citation type="submission" date="2019-08" db="EMBL/GenBank/DDBJ databases">
        <authorList>
            <person name="Kucharzyk K."/>
            <person name="Murdoch R.W."/>
            <person name="Higgins S."/>
            <person name="Loffler F."/>
        </authorList>
    </citation>
    <scope>NUCLEOTIDE SEQUENCE</scope>
</reference>
<comment type="caution">
    <text evidence="1">The sequence shown here is derived from an EMBL/GenBank/DDBJ whole genome shotgun (WGS) entry which is preliminary data.</text>
</comment>
<proteinExistence type="predicted"/>
<protein>
    <submittedName>
        <fullName evidence="1">Uncharacterized protein</fullName>
    </submittedName>
</protein>
<evidence type="ECO:0000313" key="1">
    <source>
        <dbReference type="EMBL" id="MPL76030.1"/>
    </source>
</evidence>